<dbReference type="Pfam" id="PF10780">
    <property type="entry name" value="MRP_L53"/>
    <property type="match status" value="1"/>
</dbReference>
<evidence type="ECO:0000313" key="8">
    <source>
        <dbReference type="Proteomes" id="UP000053328"/>
    </source>
</evidence>
<evidence type="ECO:0000313" key="7">
    <source>
        <dbReference type="EMBL" id="KIW19715.1"/>
    </source>
</evidence>
<evidence type="ECO:0000256" key="5">
    <source>
        <dbReference type="ARBA" id="ARBA00023274"/>
    </source>
</evidence>
<dbReference type="VEuPathDB" id="FungiDB:PV08_00289"/>
<evidence type="ECO:0000256" key="4">
    <source>
        <dbReference type="ARBA" id="ARBA00023128"/>
    </source>
</evidence>
<dbReference type="Gene3D" id="3.40.30.10">
    <property type="entry name" value="Glutaredoxin"/>
    <property type="match status" value="1"/>
</dbReference>
<keyword evidence="3" id="KW-0689">Ribosomal protein</keyword>
<accession>A0A0D2BM80</accession>
<gene>
    <name evidence="7" type="ORF">PV08_00289</name>
</gene>
<dbReference type="GO" id="GO:0003735">
    <property type="term" value="F:structural constituent of ribosome"/>
    <property type="evidence" value="ECO:0007669"/>
    <property type="project" value="TreeGrafter"/>
</dbReference>
<dbReference type="STRING" id="91928.A0A0D2BM80"/>
<dbReference type="InterPro" id="IPR019716">
    <property type="entry name" value="Ribosomal_mL53"/>
</dbReference>
<dbReference type="Proteomes" id="UP000053328">
    <property type="component" value="Unassembled WGS sequence"/>
</dbReference>
<comment type="similarity">
    <text evidence="2">Belongs to the mitochondrion-specific ribosomal protein mL53 family.</text>
</comment>
<protein>
    <recommendedName>
        <fullName evidence="6">Large ribosomal subunit protein mL53</fullName>
    </recommendedName>
</protein>
<organism evidence="7 8">
    <name type="scientific">Exophiala spinifera</name>
    <dbReference type="NCBI Taxonomy" id="91928"/>
    <lineage>
        <taxon>Eukaryota</taxon>
        <taxon>Fungi</taxon>
        <taxon>Dikarya</taxon>
        <taxon>Ascomycota</taxon>
        <taxon>Pezizomycotina</taxon>
        <taxon>Eurotiomycetes</taxon>
        <taxon>Chaetothyriomycetidae</taxon>
        <taxon>Chaetothyriales</taxon>
        <taxon>Herpotrichiellaceae</taxon>
        <taxon>Exophiala</taxon>
    </lineage>
</organism>
<dbReference type="PANTHER" id="PTHR28236">
    <property type="entry name" value="54S RIBOSOMAL PROTEIN L44, MITOCHONDRIAL"/>
    <property type="match status" value="1"/>
</dbReference>
<dbReference type="GeneID" id="27327372"/>
<keyword evidence="8" id="KW-1185">Reference proteome</keyword>
<reference evidence="7 8" key="1">
    <citation type="submission" date="2015-01" db="EMBL/GenBank/DDBJ databases">
        <title>The Genome Sequence of Exophiala spinifera CBS89968.</title>
        <authorList>
            <consortium name="The Broad Institute Genomics Platform"/>
            <person name="Cuomo C."/>
            <person name="de Hoog S."/>
            <person name="Gorbushina A."/>
            <person name="Stielow B."/>
            <person name="Teixiera M."/>
            <person name="Abouelleil A."/>
            <person name="Chapman S.B."/>
            <person name="Priest M."/>
            <person name="Young S.K."/>
            <person name="Wortman J."/>
            <person name="Nusbaum C."/>
            <person name="Birren B."/>
        </authorList>
    </citation>
    <scope>NUCLEOTIDE SEQUENCE [LARGE SCALE GENOMIC DNA]</scope>
    <source>
        <strain evidence="7 8">CBS 89968</strain>
    </source>
</reference>
<dbReference type="AlphaFoldDB" id="A0A0D2BM80"/>
<keyword evidence="4" id="KW-0496">Mitochondrion</keyword>
<dbReference type="GO" id="GO:0005762">
    <property type="term" value="C:mitochondrial large ribosomal subunit"/>
    <property type="evidence" value="ECO:0007669"/>
    <property type="project" value="TreeGrafter"/>
</dbReference>
<dbReference type="RefSeq" id="XP_016239931.1">
    <property type="nucleotide sequence ID" value="XM_016374655.1"/>
</dbReference>
<dbReference type="HOGENOM" id="CLU_131037_1_0_1"/>
<name>A0A0D2BM80_9EURO</name>
<keyword evidence="5" id="KW-0687">Ribonucleoprotein</keyword>
<sequence length="111" mass="12316">MITTYITSLKTAFNPFQANSKVPRLFLNLLPAEAHKSIKISAKQFPRTSTAPATLELGLKDGKTLNYSWGTDAIKSTATTEQKVKRTSLQDIVEEVNRHARVLDRKAELSG</sequence>
<comment type="subcellular location">
    <subcellularLocation>
        <location evidence="1">Mitochondrion</location>
    </subcellularLocation>
</comment>
<dbReference type="EMBL" id="KN847492">
    <property type="protein sequence ID" value="KIW19715.1"/>
    <property type="molecule type" value="Genomic_DNA"/>
</dbReference>
<dbReference type="InterPro" id="IPR042776">
    <property type="entry name" value="Ribosomal_mL53_fung"/>
</dbReference>
<evidence type="ECO:0000256" key="6">
    <source>
        <dbReference type="ARBA" id="ARBA00035180"/>
    </source>
</evidence>
<dbReference type="PANTHER" id="PTHR28236:SF1">
    <property type="entry name" value="LARGE RIBOSOMAL SUBUNIT PROTEIN ML53"/>
    <property type="match status" value="1"/>
</dbReference>
<evidence type="ECO:0000256" key="1">
    <source>
        <dbReference type="ARBA" id="ARBA00004173"/>
    </source>
</evidence>
<evidence type="ECO:0000256" key="2">
    <source>
        <dbReference type="ARBA" id="ARBA00005557"/>
    </source>
</evidence>
<proteinExistence type="inferred from homology"/>
<dbReference type="OrthoDB" id="4136894at2759"/>
<evidence type="ECO:0000256" key="3">
    <source>
        <dbReference type="ARBA" id="ARBA00022980"/>
    </source>
</evidence>